<evidence type="ECO:0000313" key="2">
    <source>
        <dbReference type="EMBL" id="AFZ34875.1"/>
    </source>
</evidence>
<reference evidence="3" key="1">
    <citation type="journal article" date="2013" name="Proc. Natl. Acad. Sci. U.S.A.">
        <title>Improving the coverage of the cyanobacterial phylum using diversity-driven genome sequencing.</title>
        <authorList>
            <person name="Shih P.M."/>
            <person name="Wu D."/>
            <person name="Latifi A."/>
            <person name="Axen S.D."/>
            <person name="Fewer D.P."/>
            <person name="Talla E."/>
            <person name="Calteau A."/>
            <person name="Cai F."/>
            <person name="Tandeau de Marsac N."/>
            <person name="Rippka R."/>
            <person name="Herdman M."/>
            <person name="Sivonen K."/>
            <person name="Coursin T."/>
            <person name="Laurent T."/>
            <person name="Goodwin L."/>
            <person name="Nolan M."/>
            <person name="Davenport K.W."/>
            <person name="Han C.S."/>
            <person name="Rubin E.M."/>
            <person name="Eisen J.A."/>
            <person name="Woyke T."/>
            <person name="Gugger M."/>
            <person name="Kerfeld C.A."/>
        </authorList>
    </citation>
    <scope>NUCLEOTIDE SEQUENCE [LARGE SCALE GENOMIC DNA]</scope>
    <source>
        <strain evidence="3">ATCC 29371 / PCC 7437</strain>
    </source>
</reference>
<organism evidence="2 3">
    <name type="scientific">Stanieria cyanosphaera (strain ATCC 29371 / PCC 7437)</name>
    <dbReference type="NCBI Taxonomy" id="111780"/>
    <lineage>
        <taxon>Bacteria</taxon>
        <taxon>Bacillati</taxon>
        <taxon>Cyanobacteriota</taxon>
        <taxon>Cyanophyceae</taxon>
        <taxon>Pleurocapsales</taxon>
        <taxon>Dermocarpellaceae</taxon>
        <taxon>Stanieria</taxon>
    </lineage>
</organism>
<dbReference type="KEGG" id="scs:Sta7437_1307"/>
<evidence type="ECO:0000256" key="1">
    <source>
        <dbReference type="SAM" id="MobiDB-lite"/>
    </source>
</evidence>
<dbReference type="STRING" id="111780.Sta7437_1307"/>
<gene>
    <name evidence="2" type="ordered locus">Sta7437_1307</name>
</gene>
<feature type="region of interest" description="Disordered" evidence="1">
    <location>
        <begin position="62"/>
        <end position="81"/>
    </location>
</feature>
<evidence type="ECO:0008006" key="4">
    <source>
        <dbReference type="Google" id="ProtNLM"/>
    </source>
</evidence>
<name>K9XQI0_STAC7</name>
<dbReference type="RefSeq" id="WP_015192548.1">
    <property type="nucleotide sequence ID" value="NC_019748.1"/>
</dbReference>
<protein>
    <recommendedName>
        <fullName evidence="4">CopG family transcriptional regulator</fullName>
    </recommendedName>
</protein>
<dbReference type="EMBL" id="CP003653">
    <property type="protein sequence ID" value="AFZ34875.1"/>
    <property type="molecule type" value="Genomic_DNA"/>
</dbReference>
<proteinExistence type="predicted"/>
<sequence>METRNITLSIPKDILSEIKLIALKRETSVSGLLTQMLIDLVRQEDLYVRSQKQELHRLEEGLDLGTNGKVNSTRESLHERY</sequence>
<dbReference type="HOGENOM" id="CLU_183864_0_0_3"/>
<dbReference type="eggNOG" id="ENOG5032YFJ">
    <property type="taxonomic scope" value="Bacteria"/>
</dbReference>
<accession>K9XQI0</accession>
<dbReference type="Proteomes" id="UP000010473">
    <property type="component" value="Chromosome"/>
</dbReference>
<dbReference type="AlphaFoldDB" id="K9XQI0"/>
<keyword evidence="3" id="KW-1185">Reference proteome</keyword>
<evidence type="ECO:0000313" key="3">
    <source>
        <dbReference type="Proteomes" id="UP000010473"/>
    </source>
</evidence>
<dbReference type="OrthoDB" id="129817at2"/>